<dbReference type="EMBL" id="VUMB01000005">
    <property type="protein sequence ID" value="MSS39368.1"/>
    <property type="molecule type" value="Genomic_DNA"/>
</dbReference>
<dbReference type="AlphaFoldDB" id="A0A844F1P9"/>
<protein>
    <submittedName>
        <fullName evidence="1">Uncharacterized protein</fullName>
    </submittedName>
</protein>
<evidence type="ECO:0000313" key="1">
    <source>
        <dbReference type="EMBL" id="MSS39368.1"/>
    </source>
</evidence>
<gene>
    <name evidence="1" type="ORF">FYJ37_03105</name>
</gene>
<evidence type="ECO:0000313" key="2">
    <source>
        <dbReference type="Proteomes" id="UP000462363"/>
    </source>
</evidence>
<name>A0A844F1P9_CLOSV</name>
<organism evidence="1 2">
    <name type="scientific">Clostridium scindens (strain JCM 10418 / VPI 12708)</name>
    <dbReference type="NCBI Taxonomy" id="29347"/>
    <lineage>
        <taxon>Bacteria</taxon>
        <taxon>Bacillati</taxon>
        <taxon>Bacillota</taxon>
        <taxon>Clostridia</taxon>
        <taxon>Lachnospirales</taxon>
        <taxon>Lachnospiraceae</taxon>
    </lineage>
</organism>
<proteinExistence type="predicted"/>
<accession>A0A844F1P9</accession>
<reference evidence="1 2" key="1">
    <citation type="submission" date="2019-08" db="EMBL/GenBank/DDBJ databases">
        <title>In-depth cultivation of the pig gut microbiome towards novel bacterial diversity and tailored functional studies.</title>
        <authorList>
            <person name="Wylensek D."/>
            <person name="Hitch T.C.A."/>
            <person name="Clavel T."/>
        </authorList>
    </citation>
    <scope>NUCLEOTIDE SEQUENCE [LARGE SCALE GENOMIC DNA]</scope>
    <source>
        <strain evidence="1 2">BL-389-WT-3D</strain>
    </source>
</reference>
<dbReference type="Proteomes" id="UP000462363">
    <property type="component" value="Unassembled WGS sequence"/>
</dbReference>
<comment type="caution">
    <text evidence="1">The sequence shown here is derived from an EMBL/GenBank/DDBJ whole genome shotgun (WGS) entry which is preliminary data.</text>
</comment>
<sequence length="118" mass="14108">MFHSFLKEQPIEQREKRRIAAVLCETKIEKDEVLRLIKKYCYVDDEEAVYLFQNEKFINAPCRDLEQYLLLEMGYDYEEGDLFINKFVISMLANNPELSKLTSSELYKVVKEHKKSMN</sequence>